<dbReference type="GO" id="GO:0016780">
    <property type="term" value="F:phosphotransferase activity, for other substituted phosphate groups"/>
    <property type="evidence" value="ECO:0007669"/>
    <property type="project" value="TreeGrafter"/>
</dbReference>
<dbReference type="Pfam" id="PF02397">
    <property type="entry name" value="Bac_transf"/>
    <property type="match status" value="1"/>
</dbReference>
<dbReference type="AlphaFoldDB" id="A0A514CCM8"/>
<dbReference type="KEGG" id="echi:FKX85_00290"/>
<dbReference type="InterPro" id="IPR003362">
    <property type="entry name" value="Bact_transf"/>
</dbReference>
<keyword evidence="5" id="KW-1185">Reference proteome</keyword>
<reference evidence="4 5" key="1">
    <citation type="submission" date="2019-06" db="EMBL/GenBank/DDBJ databases">
        <title>Echinicola alkalisoli sp. nov. isolated from saline soil.</title>
        <authorList>
            <person name="Sun J.-Q."/>
            <person name="Xu L."/>
        </authorList>
    </citation>
    <scope>NUCLEOTIDE SEQUENCE [LARGE SCALE GENOMIC DNA]</scope>
    <source>
        <strain evidence="4 5">LN3S3</strain>
    </source>
</reference>
<keyword evidence="4" id="KW-0808">Transferase</keyword>
<accession>A0A514CCM8</accession>
<gene>
    <name evidence="4" type="ORF">FKX85_00290</name>
</gene>
<evidence type="ECO:0000256" key="2">
    <source>
        <dbReference type="SAM" id="Phobius"/>
    </source>
</evidence>
<proteinExistence type="inferred from homology"/>
<keyword evidence="2" id="KW-1133">Transmembrane helix</keyword>
<dbReference type="PANTHER" id="PTHR30576">
    <property type="entry name" value="COLANIC BIOSYNTHESIS UDP-GLUCOSE LIPID CARRIER TRANSFERASE"/>
    <property type="match status" value="1"/>
</dbReference>
<feature type="transmembrane region" description="Helical" evidence="2">
    <location>
        <begin position="12"/>
        <end position="35"/>
    </location>
</feature>
<dbReference type="Proteomes" id="UP000316614">
    <property type="component" value="Chromosome"/>
</dbReference>
<evidence type="ECO:0000259" key="3">
    <source>
        <dbReference type="Pfam" id="PF02397"/>
    </source>
</evidence>
<sequence length="200" mass="22993">MYQSIFKPNIDYFLGWVGLIICLPLVLFISIILAIDLRGNPFFVQDRVGKDGKVFKIFKLRTMKGHMHQSGVLLADHERLTFLGRWLRKTSLDELPQFLNIALGDMSLIGPRPLLVEYLPLYNEEEAKRHAVKPGITGLAQVKGRNAISWKEKFAYDLAYISNMSFRQDFTILVLSLCKPFDHRGVYSNKEHVAPFRGHD</sequence>
<dbReference type="EMBL" id="CP041253">
    <property type="protein sequence ID" value="QDH77563.1"/>
    <property type="molecule type" value="Genomic_DNA"/>
</dbReference>
<dbReference type="PANTHER" id="PTHR30576:SF8">
    <property type="entry name" value="UNDECAPRENYL-PHOSPHATE GALACTOSE PHOSPHOTRANSFERASE"/>
    <property type="match status" value="1"/>
</dbReference>
<keyword evidence="2" id="KW-0812">Transmembrane</keyword>
<feature type="domain" description="Bacterial sugar transferase" evidence="3">
    <location>
        <begin position="9"/>
        <end position="177"/>
    </location>
</feature>
<organism evidence="4 5">
    <name type="scientific">Echinicola soli</name>
    <dbReference type="NCBI Taxonomy" id="2591634"/>
    <lineage>
        <taxon>Bacteria</taxon>
        <taxon>Pseudomonadati</taxon>
        <taxon>Bacteroidota</taxon>
        <taxon>Cytophagia</taxon>
        <taxon>Cytophagales</taxon>
        <taxon>Cyclobacteriaceae</taxon>
        <taxon>Echinicola</taxon>
    </lineage>
</organism>
<name>A0A514CCM8_9BACT</name>
<evidence type="ECO:0000256" key="1">
    <source>
        <dbReference type="ARBA" id="ARBA00006464"/>
    </source>
</evidence>
<dbReference type="RefSeq" id="WP_141612845.1">
    <property type="nucleotide sequence ID" value="NZ_CP041253.1"/>
</dbReference>
<comment type="similarity">
    <text evidence="1">Belongs to the bacterial sugar transferase family.</text>
</comment>
<dbReference type="OrthoDB" id="9808602at2"/>
<keyword evidence="2" id="KW-0472">Membrane</keyword>
<protein>
    <submittedName>
        <fullName evidence="4">Sugar transferase</fullName>
    </submittedName>
</protein>
<evidence type="ECO:0000313" key="5">
    <source>
        <dbReference type="Proteomes" id="UP000316614"/>
    </source>
</evidence>
<evidence type="ECO:0000313" key="4">
    <source>
        <dbReference type="EMBL" id="QDH77563.1"/>
    </source>
</evidence>